<dbReference type="SUPFAM" id="SSF54523">
    <property type="entry name" value="Pili subunits"/>
    <property type="match status" value="2"/>
</dbReference>
<keyword evidence="3" id="KW-0488">Methylation</keyword>
<dbReference type="NCBIfam" id="TIGR02532">
    <property type="entry name" value="IV_pilin_GFxxxE"/>
    <property type="match status" value="1"/>
</dbReference>
<organism evidence="9 10">
    <name type="scientific">Allochromatium palmeri</name>
    <dbReference type="NCBI Taxonomy" id="231048"/>
    <lineage>
        <taxon>Bacteria</taxon>
        <taxon>Pseudomonadati</taxon>
        <taxon>Pseudomonadota</taxon>
        <taxon>Gammaproteobacteria</taxon>
        <taxon>Chromatiales</taxon>
        <taxon>Chromatiaceae</taxon>
        <taxon>Allochromatium</taxon>
    </lineage>
</organism>
<feature type="transmembrane region" description="Helical" evidence="8">
    <location>
        <begin position="16"/>
        <end position="37"/>
    </location>
</feature>
<evidence type="ECO:0000256" key="6">
    <source>
        <dbReference type="ARBA" id="ARBA00022989"/>
    </source>
</evidence>
<comment type="subcellular location">
    <subcellularLocation>
        <location evidence="1">Cell inner membrane</location>
        <topology evidence="1">Single-pass membrane protein</topology>
    </subcellularLocation>
</comment>
<accession>A0A6N8EI29</accession>
<dbReference type="PANTHER" id="PTHR39583">
    <property type="entry name" value="TYPE II SECRETION SYSTEM PROTEIN J-RELATED"/>
    <property type="match status" value="1"/>
</dbReference>
<dbReference type="InterPro" id="IPR051621">
    <property type="entry name" value="T2SS_protein_J"/>
</dbReference>
<name>A0A6N8EI29_9GAMM</name>
<comment type="caution">
    <text evidence="9">The sequence shown here is derived from an EMBL/GenBank/DDBJ whole genome shotgun (WGS) entry which is preliminary data.</text>
</comment>
<keyword evidence="5 8" id="KW-0812">Transmembrane</keyword>
<reference evidence="9 10" key="1">
    <citation type="submission" date="2019-11" db="EMBL/GenBank/DDBJ databases">
        <title>Whole-genome sequence of the anaerobic purple sulfur bacterium Allochromatium palmeri DSM 15591.</title>
        <authorList>
            <person name="Kyndt J.A."/>
            <person name="Meyer T.E."/>
        </authorList>
    </citation>
    <scope>NUCLEOTIDE SEQUENCE [LARGE SCALE GENOMIC DNA]</scope>
    <source>
        <strain evidence="9 10">DSM 15591</strain>
    </source>
</reference>
<dbReference type="PANTHER" id="PTHR39583:SF2">
    <property type="entry name" value="TYPE II SECRETION SYSTEM PROTEIN J"/>
    <property type="match status" value="1"/>
</dbReference>
<keyword evidence="4" id="KW-0997">Cell inner membrane</keyword>
<evidence type="ECO:0000256" key="8">
    <source>
        <dbReference type="SAM" id="Phobius"/>
    </source>
</evidence>
<dbReference type="EMBL" id="WNKT01000038">
    <property type="protein sequence ID" value="MTW22376.1"/>
    <property type="molecule type" value="Genomic_DNA"/>
</dbReference>
<dbReference type="InterPro" id="IPR045584">
    <property type="entry name" value="Pilin-like"/>
</dbReference>
<keyword evidence="2" id="KW-1003">Cell membrane</keyword>
<proteinExistence type="predicted"/>
<dbReference type="GO" id="GO:0005886">
    <property type="term" value="C:plasma membrane"/>
    <property type="evidence" value="ECO:0007669"/>
    <property type="project" value="UniProtKB-SubCell"/>
</dbReference>
<evidence type="ECO:0000256" key="1">
    <source>
        <dbReference type="ARBA" id="ARBA00004377"/>
    </source>
</evidence>
<keyword evidence="6 8" id="KW-1133">Transmembrane helix</keyword>
<protein>
    <submittedName>
        <fullName evidence="9">Prepilin-type N-terminal cleavage/methylation domain-containing protein</fullName>
    </submittedName>
</protein>
<dbReference type="RefSeq" id="WP_155450941.1">
    <property type="nucleotide sequence ID" value="NZ_WNKT01000038.1"/>
</dbReference>
<keyword evidence="10" id="KW-1185">Reference proteome</keyword>
<dbReference type="Pfam" id="PF07963">
    <property type="entry name" value="N_methyl"/>
    <property type="match status" value="1"/>
</dbReference>
<dbReference type="Proteomes" id="UP000434044">
    <property type="component" value="Unassembled WGS sequence"/>
</dbReference>
<evidence type="ECO:0000256" key="4">
    <source>
        <dbReference type="ARBA" id="ARBA00022519"/>
    </source>
</evidence>
<evidence type="ECO:0000313" key="10">
    <source>
        <dbReference type="Proteomes" id="UP000434044"/>
    </source>
</evidence>
<keyword evidence="7 8" id="KW-0472">Membrane</keyword>
<dbReference type="InterPro" id="IPR012902">
    <property type="entry name" value="N_methyl_site"/>
</dbReference>
<sequence length="237" mass="25872">MSGFIPSNSGGRRGRGFTLIELVIALAIIGLISLLLFSGLRLGGRSWEAVETVGARLSGLRLADGFIRRTLGQARPATTIYDGQIVQVFAGESERLEWAAPLSEHVGLSGLYILRLQLEGAGEARTLILTRWLLHPEILEGGDAVPIWEPMSEQDAAASSDLRADLDTADGAFGRARLLENVSRFELAYYGLADGDSEPDWHDDWLGQTRLPDLVRIRLETTAQSWPDLVVALPDQP</sequence>
<gene>
    <name evidence="9" type="ORF">GJ668_14965</name>
</gene>
<evidence type="ECO:0000256" key="5">
    <source>
        <dbReference type="ARBA" id="ARBA00022692"/>
    </source>
</evidence>
<evidence type="ECO:0000256" key="7">
    <source>
        <dbReference type="ARBA" id="ARBA00023136"/>
    </source>
</evidence>
<evidence type="ECO:0000256" key="2">
    <source>
        <dbReference type="ARBA" id="ARBA00022475"/>
    </source>
</evidence>
<dbReference type="AlphaFoldDB" id="A0A6N8EI29"/>
<evidence type="ECO:0000313" key="9">
    <source>
        <dbReference type="EMBL" id="MTW22376.1"/>
    </source>
</evidence>
<dbReference type="OrthoDB" id="5568646at2"/>
<dbReference type="PROSITE" id="PS00409">
    <property type="entry name" value="PROKAR_NTER_METHYL"/>
    <property type="match status" value="1"/>
</dbReference>
<evidence type="ECO:0000256" key="3">
    <source>
        <dbReference type="ARBA" id="ARBA00022481"/>
    </source>
</evidence>